<keyword evidence="3" id="KW-1185">Reference proteome</keyword>
<dbReference type="Proteomes" id="UP000534306">
    <property type="component" value="Unassembled WGS sequence"/>
</dbReference>
<organism evidence="2 3">
    <name type="scientific">Kribbella sandramycini</name>
    <dbReference type="NCBI Taxonomy" id="60450"/>
    <lineage>
        <taxon>Bacteria</taxon>
        <taxon>Bacillati</taxon>
        <taxon>Actinomycetota</taxon>
        <taxon>Actinomycetes</taxon>
        <taxon>Propionibacteriales</taxon>
        <taxon>Kribbellaceae</taxon>
        <taxon>Kribbella</taxon>
    </lineage>
</organism>
<dbReference type="Pfam" id="PF12973">
    <property type="entry name" value="Cupin_7"/>
    <property type="match status" value="1"/>
</dbReference>
<sequence>MVVKEEREFFPTGDIAWEVVEGIEQRVLSIDNADGTLTRLARWPAGTTSGVDVIQHDYVEEVYLFEGELTDLTLEQTFHPGDYACRPPGMPHGPYTTVNGCLMLEIRYSAR</sequence>
<accession>A0A7Y4KUR5</accession>
<dbReference type="AlphaFoldDB" id="A0A7Y4KUR5"/>
<gene>
    <name evidence="2" type="ORF">HPO96_02140</name>
</gene>
<dbReference type="InterPro" id="IPR014710">
    <property type="entry name" value="RmlC-like_jellyroll"/>
</dbReference>
<feature type="domain" description="ChrR-like cupin" evidence="1">
    <location>
        <begin position="9"/>
        <end position="104"/>
    </location>
</feature>
<dbReference type="RefSeq" id="WP_171670526.1">
    <property type="nucleotide sequence ID" value="NZ_JABJRC010000001.1"/>
</dbReference>
<proteinExistence type="predicted"/>
<dbReference type="EMBL" id="JABJRC010000001">
    <property type="protein sequence ID" value="NOL39037.1"/>
    <property type="molecule type" value="Genomic_DNA"/>
</dbReference>
<dbReference type="Gene3D" id="2.60.120.10">
    <property type="entry name" value="Jelly Rolls"/>
    <property type="match status" value="1"/>
</dbReference>
<dbReference type="InterPro" id="IPR011051">
    <property type="entry name" value="RmlC_Cupin_sf"/>
</dbReference>
<dbReference type="InterPro" id="IPR025979">
    <property type="entry name" value="ChrR-like_cupin_dom"/>
</dbReference>
<dbReference type="SUPFAM" id="SSF51182">
    <property type="entry name" value="RmlC-like cupins"/>
    <property type="match status" value="1"/>
</dbReference>
<protein>
    <submittedName>
        <fullName evidence="2">Cupin</fullName>
    </submittedName>
</protein>
<evidence type="ECO:0000313" key="3">
    <source>
        <dbReference type="Proteomes" id="UP000534306"/>
    </source>
</evidence>
<evidence type="ECO:0000259" key="1">
    <source>
        <dbReference type="Pfam" id="PF12973"/>
    </source>
</evidence>
<name>A0A7Y4KUR5_9ACTN</name>
<reference evidence="2 3" key="1">
    <citation type="submission" date="2020-05" db="EMBL/GenBank/DDBJ databases">
        <title>Genome sequence of Kribbella sandramycini ATCC 39419.</title>
        <authorList>
            <person name="Maclea K.S."/>
            <person name="Fair J.L."/>
        </authorList>
    </citation>
    <scope>NUCLEOTIDE SEQUENCE [LARGE SCALE GENOMIC DNA]</scope>
    <source>
        <strain evidence="2 3">ATCC 39419</strain>
    </source>
</reference>
<comment type="caution">
    <text evidence="2">The sequence shown here is derived from an EMBL/GenBank/DDBJ whole genome shotgun (WGS) entry which is preliminary data.</text>
</comment>
<evidence type="ECO:0000313" key="2">
    <source>
        <dbReference type="EMBL" id="NOL39037.1"/>
    </source>
</evidence>